<name>A0A178J3T9_9VIBR</name>
<proteinExistence type="predicted"/>
<dbReference type="RefSeq" id="WP_069665480.1">
    <property type="nucleotide sequence ID" value="NZ_CM004621.1"/>
</dbReference>
<reference evidence="1" key="2">
    <citation type="submission" date="2022-11" db="EMBL/GenBank/DDBJ databases">
        <title>Role of the vibriolysin VemA secreted by the emergent pathogen Vibrio europaeus in the colonization of Manila clam mucus.</title>
        <authorList>
            <person name="Martinez C."/>
            <person name="Rodriguez S."/>
            <person name="Vences A."/>
            <person name="Barja J.L."/>
            <person name="Toranzo A.E."/>
            <person name="Dubert J."/>
        </authorList>
    </citation>
    <scope>NUCLEOTIDE SEQUENCE</scope>
    <source>
        <strain evidence="1">3454</strain>
    </source>
</reference>
<dbReference type="EMBL" id="JAPFIT010000022">
    <property type="protein sequence ID" value="MDC5742366.1"/>
    <property type="molecule type" value="Genomic_DNA"/>
</dbReference>
<dbReference type="GeneID" id="78073988"/>
<keyword evidence="3" id="KW-1185">Reference proteome</keyword>
<protein>
    <submittedName>
        <fullName evidence="2">Uncharacterized protein</fullName>
    </submittedName>
</protein>
<accession>A0A178J3T9</accession>
<dbReference type="Proteomes" id="UP000094761">
    <property type="component" value="Plasmid p57_like"/>
</dbReference>
<reference evidence="2" key="1">
    <citation type="submission" date="2016-03" db="EMBL/GenBank/DDBJ databases">
        <title>Draft genome sequence of the Vibrio tubiashii subs. europaeus.</title>
        <authorList>
            <person name="Spinard E."/>
            <person name="Dubert J."/>
            <person name="Nelson D.R."/>
            <person name="Barja J.L."/>
        </authorList>
    </citation>
    <scope>NUCLEOTIDE SEQUENCE [LARGE SCALE GENOMIC DNA]</scope>
    <source>
        <strain evidence="2">PP2-638</strain>
        <plasmid evidence="2">p57_like</plasmid>
    </source>
</reference>
<sequence length="82" mass="9360">MWPTSETQSKGFSVAKNSDIRPSDLAKAGFTMLNLRFYPSDLEQVREQIQQCFCDGSLNSNFIVTDESTIHQAIYRFDSCPF</sequence>
<dbReference type="Proteomes" id="UP001150001">
    <property type="component" value="Unassembled WGS sequence"/>
</dbReference>
<organism evidence="2">
    <name type="scientific">Vibrio europaeus</name>
    <dbReference type="NCBI Taxonomy" id="300876"/>
    <lineage>
        <taxon>Bacteria</taxon>
        <taxon>Pseudomonadati</taxon>
        <taxon>Pseudomonadota</taxon>
        <taxon>Gammaproteobacteria</taxon>
        <taxon>Vibrionales</taxon>
        <taxon>Vibrionaceae</taxon>
        <taxon>Vibrio</taxon>
        <taxon>Vibrio oreintalis group</taxon>
    </lineage>
</organism>
<evidence type="ECO:0000313" key="2">
    <source>
        <dbReference type="EMBL" id="OAM96600.1"/>
    </source>
</evidence>
<evidence type="ECO:0000313" key="3">
    <source>
        <dbReference type="Proteomes" id="UP001150001"/>
    </source>
</evidence>
<dbReference type="EMBL" id="LUAX01000009">
    <property type="protein sequence ID" value="OAM96600.1"/>
    <property type="molecule type" value="Genomic_DNA"/>
</dbReference>
<gene>
    <name evidence="2" type="ORF">AZ468_24835</name>
    <name evidence="1" type="ORF">OPW20_20030</name>
</gene>
<evidence type="ECO:0000313" key="1">
    <source>
        <dbReference type="EMBL" id="MDC5742366.1"/>
    </source>
</evidence>
<geneLocation type="plasmid" evidence="2">
    <name>p57_like</name>
</geneLocation>
<dbReference type="AlphaFoldDB" id="A0A178J3T9"/>
<dbReference type="OrthoDB" id="9803969at2"/>
<comment type="caution">
    <text evidence="2">The sequence shown here is derived from an EMBL/GenBank/DDBJ whole genome shotgun (WGS) entry which is preliminary data.</text>
</comment>
<keyword evidence="2" id="KW-0614">Plasmid</keyword>